<dbReference type="EMBL" id="JADOUF010000001">
    <property type="protein sequence ID" value="MBG6138013.1"/>
    <property type="molecule type" value="Genomic_DNA"/>
</dbReference>
<keyword evidence="3" id="KW-1185">Reference proteome</keyword>
<proteinExistence type="predicted"/>
<protein>
    <submittedName>
        <fullName evidence="2">SAM-dependent methyltransferase</fullName>
    </submittedName>
</protein>
<keyword evidence="2" id="KW-0808">Transferase</keyword>
<dbReference type="InterPro" id="IPR013216">
    <property type="entry name" value="Methyltransf_11"/>
</dbReference>
<organism evidence="2 3">
    <name type="scientific">Longispora fulva</name>
    <dbReference type="NCBI Taxonomy" id="619741"/>
    <lineage>
        <taxon>Bacteria</taxon>
        <taxon>Bacillati</taxon>
        <taxon>Actinomycetota</taxon>
        <taxon>Actinomycetes</taxon>
        <taxon>Micromonosporales</taxon>
        <taxon>Micromonosporaceae</taxon>
        <taxon>Longispora</taxon>
    </lineage>
</organism>
<gene>
    <name evidence="2" type="ORF">IW245_004207</name>
</gene>
<dbReference type="PANTHER" id="PTHR42912">
    <property type="entry name" value="METHYLTRANSFERASE"/>
    <property type="match status" value="1"/>
</dbReference>
<dbReference type="GO" id="GO:0032259">
    <property type="term" value="P:methylation"/>
    <property type="evidence" value="ECO:0007669"/>
    <property type="project" value="UniProtKB-KW"/>
</dbReference>
<feature type="domain" description="Methyltransferase type 11" evidence="1">
    <location>
        <begin position="41"/>
        <end position="128"/>
    </location>
</feature>
<evidence type="ECO:0000259" key="1">
    <source>
        <dbReference type="Pfam" id="PF08241"/>
    </source>
</evidence>
<dbReference type="Pfam" id="PF08241">
    <property type="entry name" value="Methyltransf_11"/>
    <property type="match status" value="1"/>
</dbReference>
<dbReference type="AlphaFoldDB" id="A0A8J7GTC2"/>
<dbReference type="InterPro" id="IPR050508">
    <property type="entry name" value="Methyltransf_Superfamily"/>
</dbReference>
<dbReference type="RefSeq" id="WP_197004816.1">
    <property type="nucleotide sequence ID" value="NZ_BONS01000017.1"/>
</dbReference>
<reference evidence="2" key="1">
    <citation type="submission" date="2020-11" db="EMBL/GenBank/DDBJ databases">
        <title>Sequencing the genomes of 1000 actinobacteria strains.</title>
        <authorList>
            <person name="Klenk H.-P."/>
        </authorList>
    </citation>
    <scope>NUCLEOTIDE SEQUENCE</scope>
    <source>
        <strain evidence="2">DSM 45356</strain>
    </source>
</reference>
<dbReference type="CDD" id="cd02440">
    <property type="entry name" value="AdoMet_MTases"/>
    <property type="match status" value="1"/>
</dbReference>
<dbReference type="InterPro" id="IPR029063">
    <property type="entry name" value="SAM-dependent_MTases_sf"/>
</dbReference>
<accession>A0A8J7GTC2</accession>
<sequence length="218" mass="22753">MTAIYDPHAAWYDEYVTDSPYMAMVDAVLAELLGRGHGPVLEIGCGTGAHAAALRSTGRTPVGVDISAGQLSFAAGKLPVARADAGRLPVASGSLDAVASVLIHTDVPDYRAVVREAARVLRPGGVLAHVGVHPCFTGAFSDRSDPDRVIITSELYGHTGVSFHAWTSEGVRARVGARHLPVSDLVNAFLDAGLTVDRLTERGLGPLPDVLGISARKA</sequence>
<dbReference type="Gene3D" id="3.40.50.150">
    <property type="entry name" value="Vaccinia Virus protein VP39"/>
    <property type="match status" value="1"/>
</dbReference>
<keyword evidence="2" id="KW-0489">Methyltransferase</keyword>
<evidence type="ECO:0000313" key="2">
    <source>
        <dbReference type="EMBL" id="MBG6138013.1"/>
    </source>
</evidence>
<dbReference type="Proteomes" id="UP000622552">
    <property type="component" value="Unassembled WGS sequence"/>
</dbReference>
<name>A0A8J7GTC2_9ACTN</name>
<evidence type="ECO:0000313" key="3">
    <source>
        <dbReference type="Proteomes" id="UP000622552"/>
    </source>
</evidence>
<dbReference type="SUPFAM" id="SSF53335">
    <property type="entry name" value="S-adenosyl-L-methionine-dependent methyltransferases"/>
    <property type="match status" value="1"/>
</dbReference>
<dbReference type="GO" id="GO:0008757">
    <property type="term" value="F:S-adenosylmethionine-dependent methyltransferase activity"/>
    <property type="evidence" value="ECO:0007669"/>
    <property type="project" value="InterPro"/>
</dbReference>
<comment type="caution">
    <text evidence="2">The sequence shown here is derived from an EMBL/GenBank/DDBJ whole genome shotgun (WGS) entry which is preliminary data.</text>
</comment>